<dbReference type="EMBL" id="KZ819634">
    <property type="protein sequence ID" value="PWN92899.1"/>
    <property type="molecule type" value="Genomic_DNA"/>
</dbReference>
<dbReference type="Proteomes" id="UP000245768">
    <property type="component" value="Unassembled WGS sequence"/>
</dbReference>
<evidence type="ECO:0000313" key="2">
    <source>
        <dbReference type="Proteomes" id="UP000245768"/>
    </source>
</evidence>
<sequence>MFLRSSHGVGGRVFRATIPCLQGAVYRFRGDQRVFLWRGYIGIQNVESASDRAVKRSSAKCDGNFVQVHADLDVTSLLLAALDREEAEFEAGDVENIDEVEDASVAARDHTNRPLPVDRQPPSAAKINGASRVLQFDEIAFETRHVTCGSSDSNPAVNAGHKVILERYI</sequence>
<dbReference type="AlphaFoldDB" id="A0A316YUF4"/>
<dbReference type="RefSeq" id="XP_025380097.1">
    <property type="nucleotide sequence ID" value="XM_025520299.1"/>
</dbReference>
<feature type="non-terminal residue" evidence="1">
    <location>
        <position position="169"/>
    </location>
</feature>
<reference evidence="1 2" key="1">
    <citation type="journal article" date="2018" name="Mol. Biol. Evol.">
        <title>Broad Genomic Sampling Reveals a Smut Pathogenic Ancestry of the Fungal Clade Ustilaginomycotina.</title>
        <authorList>
            <person name="Kijpornyongpan T."/>
            <person name="Mondo S.J."/>
            <person name="Barry K."/>
            <person name="Sandor L."/>
            <person name="Lee J."/>
            <person name="Lipzen A."/>
            <person name="Pangilinan J."/>
            <person name="LaButti K."/>
            <person name="Hainaut M."/>
            <person name="Henrissat B."/>
            <person name="Grigoriev I.V."/>
            <person name="Spatafora J.W."/>
            <person name="Aime M.C."/>
        </authorList>
    </citation>
    <scope>NUCLEOTIDE SEQUENCE [LARGE SCALE GENOMIC DNA]</scope>
    <source>
        <strain evidence="1 2">MCA 4198</strain>
    </source>
</reference>
<gene>
    <name evidence="1" type="ORF">FA10DRAFT_263636</name>
</gene>
<dbReference type="GeneID" id="37042215"/>
<name>A0A316YUF4_9BASI</name>
<protein>
    <submittedName>
        <fullName evidence="1">Uncharacterized protein</fullName>
    </submittedName>
</protein>
<accession>A0A316YUF4</accession>
<dbReference type="InParanoid" id="A0A316YUF4"/>
<keyword evidence="2" id="KW-1185">Reference proteome</keyword>
<organism evidence="1 2">
    <name type="scientific">Acaromyces ingoldii</name>
    <dbReference type="NCBI Taxonomy" id="215250"/>
    <lineage>
        <taxon>Eukaryota</taxon>
        <taxon>Fungi</taxon>
        <taxon>Dikarya</taxon>
        <taxon>Basidiomycota</taxon>
        <taxon>Ustilaginomycotina</taxon>
        <taxon>Exobasidiomycetes</taxon>
        <taxon>Exobasidiales</taxon>
        <taxon>Cryptobasidiaceae</taxon>
        <taxon>Acaromyces</taxon>
    </lineage>
</organism>
<proteinExistence type="predicted"/>
<evidence type="ECO:0000313" key="1">
    <source>
        <dbReference type="EMBL" id="PWN92899.1"/>
    </source>
</evidence>